<dbReference type="InterPro" id="IPR013694">
    <property type="entry name" value="VIT"/>
</dbReference>
<feature type="transmembrane region" description="Helical" evidence="1">
    <location>
        <begin position="200"/>
        <end position="218"/>
    </location>
</feature>
<organism evidence="3 4">
    <name type="scientific">Desulfotruncus arcticus DSM 17038</name>
    <dbReference type="NCBI Taxonomy" id="1121424"/>
    <lineage>
        <taxon>Bacteria</taxon>
        <taxon>Bacillati</taxon>
        <taxon>Bacillota</taxon>
        <taxon>Clostridia</taxon>
        <taxon>Eubacteriales</taxon>
        <taxon>Desulfallaceae</taxon>
        <taxon>Desulfotruncus</taxon>
    </lineage>
</organism>
<reference evidence="4" key="1">
    <citation type="submission" date="2016-10" db="EMBL/GenBank/DDBJ databases">
        <authorList>
            <person name="Varghese N."/>
            <person name="Submissions S."/>
        </authorList>
    </citation>
    <scope>NUCLEOTIDE SEQUENCE [LARGE SCALE GENOMIC DNA]</scope>
    <source>
        <strain evidence="4">DSM 17038</strain>
    </source>
</reference>
<feature type="transmembrane region" description="Helical" evidence="1">
    <location>
        <begin position="33"/>
        <end position="56"/>
    </location>
</feature>
<gene>
    <name evidence="3" type="ORF">SAMN05660649_01306</name>
</gene>
<keyword evidence="4" id="KW-1185">Reference proteome</keyword>
<feature type="transmembrane region" description="Helical" evidence="1">
    <location>
        <begin position="877"/>
        <end position="894"/>
    </location>
</feature>
<feature type="transmembrane region" description="Helical" evidence="1">
    <location>
        <begin position="159"/>
        <end position="180"/>
    </location>
</feature>
<dbReference type="RefSeq" id="WP_092469848.1">
    <property type="nucleotide sequence ID" value="NZ_FOOX01000003.1"/>
</dbReference>
<evidence type="ECO:0000313" key="3">
    <source>
        <dbReference type="EMBL" id="SFG29474.1"/>
    </source>
</evidence>
<feature type="domain" description="VIT" evidence="2">
    <location>
        <begin position="451"/>
        <end position="580"/>
    </location>
</feature>
<sequence length="906" mass="101329">MKAVTKPVYILLFVTLPQLVLLGYLTFNAGGLNMASIVLTGAVTLLLTGIFSIYALIKRRENSTDTRVFTAISIVYAFFTAFMLLFNIDLFNITGFVSPRLVFVILCMIPVLYGIYGTAFNTTPAEKSNDTAGYAAGLIAVPLIWFVMMNIISGINLNAILMILIIAGVYTIMLLSVKTLLVWRQERTDSELKSPSTKRYYIITTFVSLLLPLGGLAINQGNAGLWSSDTSVGMFGDFSSPAFYIIAALNGLLMLLPTVKDKKLRLLAFYLKAVCYTYILYFFIVFLPILPLGLVGLIFYGLGIFIFAPAFAAVWQGRHIIKEWDVLSKAWGTSGIIAVFCAGIVTLPVCMISTFWGDKGNLQAAVQYLGYNSVEITEPVEVDLARLERALKNIKGSYDSTRGMMGFDSGNTPIISAFYTKFILDGKIIAQHNILALENLFLDSGHNLIDVNLANSNMVHNRVRLADMQGKTELDEETGVYRSRVDLTLENPAVEGNGEYVTTFKLPEGAYISDYYLDVAGDRKEGILADRRAALFIYRKIVNTRRDPGLLHYTCRNTLELRVFPFSEHEVRQTGFEILHKYPFNLNLDNKIISLGEDAVQRETAVDGAVLLSPLQKAGLKQVKRTPEYHFVVDCSKNSDIAWHTEQIEEYAKANNITRAEVIFASYKVESHSLADMKQTRFEAECGFNFDRAVRMILSKESSKNFPVIIAVSDNMPGAVFPENIYPLSDRFPESPCYYALNHDLTLTPYSYADNKAEGRVKNLIVKPVLNFNGIYVSDNNECELVPGNMKLDSITLTSNQFKNAILLDAAQQRYLLNGKPDPLELVRAGFRARVLTPQTAFIVVETPEQERELLDLQERILNNNEQIPTVTLDEPPLFICAMLVLLIILFAKIRKKSLKIRLGLD</sequence>
<feature type="transmembrane region" description="Helical" evidence="1">
    <location>
        <begin position="132"/>
        <end position="153"/>
    </location>
</feature>
<dbReference type="EMBL" id="FOOX01000003">
    <property type="protein sequence ID" value="SFG29474.1"/>
    <property type="molecule type" value="Genomic_DNA"/>
</dbReference>
<feature type="transmembrane region" description="Helical" evidence="1">
    <location>
        <begin position="238"/>
        <end position="257"/>
    </location>
</feature>
<protein>
    <submittedName>
        <fullName evidence="3">MSEP-CTERM protein</fullName>
    </submittedName>
</protein>
<dbReference type="STRING" id="341036.SAMN05660649_01306"/>
<feature type="transmembrane region" description="Helical" evidence="1">
    <location>
        <begin position="68"/>
        <end position="88"/>
    </location>
</feature>
<dbReference type="Proteomes" id="UP000199337">
    <property type="component" value="Unassembled WGS sequence"/>
</dbReference>
<feature type="transmembrane region" description="Helical" evidence="1">
    <location>
        <begin position="269"/>
        <end position="291"/>
    </location>
</feature>
<feature type="transmembrane region" description="Helical" evidence="1">
    <location>
        <begin position="7"/>
        <end position="27"/>
    </location>
</feature>
<dbReference type="NCBIfam" id="TIGR04286">
    <property type="entry name" value="MSEP-CTERM"/>
    <property type="match status" value="1"/>
</dbReference>
<evidence type="ECO:0000259" key="2">
    <source>
        <dbReference type="PROSITE" id="PS51468"/>
    </source>
</evidence>
<feature type="transmembrane region" description="Helical" evidence="1">
    <location>
        <begin position="297"/>
        <end position="315"/>
    </location>
</feature>
<dbReference type="AlphaFoldDB" id="A0A1I2QM70"/>
<dbReference type="PROSITE" id="PS51468">
    <property type="entry name" value="VIT"/>
    <property type="match status" value="1"/>
</dbReference>
<name>A0A1I2QM70_9FIRM</name>
<dbReference type="OrthoDB" id="1801976at2"/>
<feature type="transmembrane region" description="Helical" evidence="1">
    <location>
        <begin position="100"/>
        <end position="120"/>
    </location>
</feature>
<keyword evidence="1" id="KW-0812">Transmembrane</keyword>
<dbReference type="InterPro" id="IPR027550">
    <property type="entry name" value="MSEP-CTERM"/>
</dbReference>
<keyword evidence="1" id="KW-1133">Transmembrane helix</keyword>
<feature type="transmembrane region" description="Helical" evidence="1">
    <location>
        <begin position="336"/>
        <end position="356"/>
    </location>
</feature>
<keyword evidence="1" id="KW-0472">Membrane</keyword>
<accession>A0A1I2QM70</accession>
<evidence type="ECO:0000256" key="1">
    <source>
        <dbReference type="SAM" id="Phobius"/>
    </source>
</evidence>
<proteinExistence type="predicted"/>
<evidence type="ECO:0000313" key="4">
    <source>
        <dbReference type="Proteomes" id="UP000199337"/>
    </source>
</evidence>